<dbReference type="Proteomes" id="UP001418796">
    <property type="component" value="Unassembled WGS sequence"/>
</dbReference>
<organism evidence="2 3">
    <name type="scientific">Alkalicoccobacillus gibsonii</name>
    <dbReference type="NCBI Taxonomy" id="79881"/>
    <lineage>
        <taxon>Bacteria</taxon>
        <taxon>Bacillati</taxon>
        <taxon>Bacillota</taxon>
        <taxon>Bacilli</taxon>
        <taxon>Bacillales</taxon>
        <taxon>Bacillaceae</taxon>
        <taxon>Alkalicoccobacillus</taxon>
    </lineage>
</organism>
<gene>
    <name evidence="2" type="ORF">MKY91_07095</name>
</gene>
<keyword evidence="3" id="KW-1185">Reference proteome</keyword>
<sequence>MKRLFLTGLLMLSVLVGCQAQPEQVQEEDVHEETASAANLPSFLEYYPDNIGNLYKGIPDFREVLEQLPSYGVNGEPSDLDHLYQAFVYEQQENGSITWNDHGARCNACIDSAAYSIEAWQNGTSIEEIREMIENQYGAGTDPVTDEE</sequence>
<accession>A0ABU9VGF3</accession>
<dbReference type="Pfam" id="PF13798">
    <property type="entry name" value="PCYCGC"/>
    <property type="match status" value="1"/>
</dbReference>
<dbReference type="InterPro" id="IPR025673">
    <property type="entry name" value="PCYCGC"/>
</dbReference>
<name>A0ABU9VGF3_9BACI</name>
<reference evidence="2 3" key="1">
    <citation type="submission" date="2024-03" db="EMBL/GenBank/DDBJ databases">
        <title>Bacilli Hybrid Assemblies.</title>
        <authorList>
            <person name="Kovac J."/>
        </authorList>
    </citation>
    <scope>NUCLEOTIDE SEQUENCE [LARGE SCALE GENOMIC DNA]</scope>
    <source>
        <strain evidence="2 3">FSL R7-0666</strain>
    </source>
</reference>
<evidence type="ECO:0000313" key="3">
    <source>
        <dbReference type="Proteomes" id="UP001418796"/>
    </source>
</evidence>
<feature type="chain" id="PRO_5046002832" evidence="1">
    <location>
        <begin position="21"/>
        <end position="148"/>
    </location>
</feature>
<protein>
    <submittedName>
        <fullName evidence="2">PCYCGC motif-containing (Lipo)protein</fullName>
    </submittedName>
</protein>
<evidence type="ECO:0000256" key="1">
    <source>
        <dbReference type="SAM" id="SignalP"/>
    </source>
</evidence>
<proteinExistence type="predicted"/>
<evidence type="ECO:0000313" key="2">
    <source>
        <dbReference type="EMBL" id="MEN0642909.1"/>
    </source>
</evidence>
<dbReference type="EMBL" id="JBCITK010000001">
    <property type="protein sequence ID" value="MEN0642909.1"/>
    <property type="molecule type" value="Genomic_DNA"/>
</dbReference>
<dbReference type="PROSITE" id="PS51257">
    <property type="entry name" value="PROKAR_LIPOPROTEIN"/>
    <property type="match status" value="1"/>
</dbReference>
<dbReference type="RefSeq" id="WP_343129926.1">
    <property type="nucleotide sequence ID" value="NZ_JBCITK010000001.1"/>
</dbReference>
<comment type="caution">
    <text evidence="2">The sequence shown here is derived from an EMBL/GenBank/DDBJ whole genome shotgun (WGS) entry which is preliminary data.</text>
</comment>
<feature type="signal peptide" evidence="1">
    <location>
        <begin position="1"/>
        <end position="20"/>
    </location>
</feature>
<keyword evidence="1" id="KW-0732">Signal</keyword>